<keyword evidence="1" id="KW-1133">Transmembrane helix</keyword>
<sequence length="604" mass="65580">MAGSVAEIEAIRDRASLEAYLMTRSAAETQVLAFRCALRVMPLVTVFQTENLEKRQRLTLSCFRSVLFSYVSQVYKGDFVKYSQEFFSAIDLNIYNSISFEVVASGASPEFKLENAISGLSTDFVASYVLTSAAYSAITVLEAISGDTCASAASFGAFCAAQATSSFLIRGESVSTYIWDEIRENLFLMLGAWRESSISSPISSSGLLTLAVSKWERDFQSALEAFGPDWFLVHEFYQKLRDGYPPFANLGSQAEDVLSALAKEGDDFWERHPDEVMRDLAERLGNVAKSPVSDDEIDGVQENLIQVAADFRFGENEKGAIDALPFSELARDPGFAGTTLSEAREKTQELADRLKRANAPGRVMRSVTRLLDSLPEQISDLNPALLRSRSRSLEADAIAYGAAGAEAELFPDAVSELLDVVGTLNDLQGCFPAIAEVERNIAAIDIAGREDKVQPELSVISASARELSAQYPHVMTEAAAEAVAALDADIADAADIEVKRDLLARSLLIKRNFLSAVYRKVLSPAGREALRVGKLHYDGAISGSVEGVKKFAASAFPAVVAFYFTGPVGVLAVLLTGQFKSLKDAKDVVDRLKSDGQRSDSDQD</sequence>
<keyword evidence="3" id="KW-1185">Reference proteome</keyword>
<proteinExistence type="predicted"/>
<evidence type="ECO:0000256" key="1">
    <source>
        <dbReference type="SAM" id="Phobius"/>
    </source>
</evidence>
<evidence type="ECO:0000313" key="2">
    <source>
        <dbReference type="EMBL" id="MEH0098317.1"/>
    </source>
</evidence>
<accession>A0ABU7ZSU7</accession>
<dbReference type="RefSeq" id="WP_334252724.1">
    <property type="nucleotide sequence ID" value="NZ_JBAKBE010000013.1"/>
</dbReference>
<protein>
    <submittedName>
        <fullName evidence="2">Uncharacterized protein</fullName>
    </submittedName>
</protein>
<feature type="transmembrane region" description="Helical" evidence="1">
    <location>
        <begin position="555"/>
        <end position="576"/>
    </location>
</feature>
<comment type="caution">
    <text evidence="2">The sequence shown here is derived from an EMBL/GenBank/DDBJ whole genome shotgun (WGS) entry which is preliminary data.</text>
</comment>
<dbReference type="Proteomes" id="UP001380822">
    <property type="component" value="Unassembled WGS sequence"/>
</dbReference>
<evidence type="ECO:0000313" key="3">
    <source>
        <dbReference type="Proteomes" id="UP001380822"/>
    </source>
</evidence>
<keyword evidence="1" id="KW-0812">Transmembrane</keyword>
<organism evidence="2 3">
    <name type="scientific">Pannonibacter anstelovis</name>
    <dbReference type="NCBI Taxonomy" id="3121537"/>
    <lineage>
        <taxon>Bacteria</taxon>
        <taxon>Pseudomonadati</taxon>
        <taxon>Pseudomonadota</taxon>
        <taxon>Alphaproteobacteria</taxon>
        <taxon>Hyphomicrobiales</taxon>
        <taxon>Stappiaceae</taxon>
        <taxon>Pannonibacter</taxon>
    </lineage>
</organism>
<dbReference type="EMBL" id="JBAKBE010000013">
    <property type="protein sequence ID" value="MEH0098317.1"/>
    <property type="molecule type" value="Genomic_DNA"/>
</dbReference>
<reference evidence="2 3" key="1">
    <citation type="submission" date="2024-02" db="EMBL/GenBank/DDBJ databases">
        <title>A new putative Pannonibacter species isolated from two cases of bloodstream infections in paediatric patients.</title>
        <authorList>
            <person name="Castellana S."/>
            <person name="De Laurentiis V."/>
            <person name="Grassi M."/>
            <person name="De Leonardis F."/>
            <person name="Mosca A."/>
            <person name="De Carlo C."/>
            <person name="Sparapano E."/>
            <person name="Ronga L."/>
            <person name="Santacroce L."/>
            <person name="Chironna M."/>
            <person name="De Robertis A."/>
            <person name="Bianco A."/>
            <person name="Del Sambro L."/>
            <person name="Capozzi L."/>
            <person name="Parisi A."/>
        </authorList>
    </citation>
    <scope>NUCLEOTIDE SEQUENCE [LARGE SCALE GENOMIC DNA]</scope>
    <source>
        <strain evidence="2 3">Pt2</strain>
    </source>
</reference>
<keyword evidence="1" id="KW-0472">Membrane</keyword>
<name>A0ABU7ZSU7_9HYPH</name>
<gene>
    <name evidence="2" type="ORF">V6L76_18785</name>
</gene>